<dbReference type="EMBL" id="LDAU01000181">
    <property type="protein sequence ID" value="KRX00827.1"/>
    <property type="molecule type" value="Genomic_DNA"/>
</dbReference>
<dbReference type="PANTHER" id="PTHR11319:SF35">
    <property type="entry name" value="OUTER MEMBRANE PROTEIN PMPC-RELATED"/>
    <property type="match status" value="1"/>
</dbReference>
<sequence length="937" mass="107243">MVCAGEIDQLKFIIVQNEDQLNIDLNQQLEIYDQNISINDYIENFYFEKNCLENENKYDLTLYFLYNKNSDLLLNTENINLNLIILDGNCTNSVVFQSLLYYDNIIYNSQESIEKNQVQVSLNSIQEIYINNVKEEVVFQGISVDTNRGNSFVSFYFQNIFDLQIDQINLQYKKIKMNLYEIYNCQISDFNITNSNYGNLDIFQVSFLKIEGMFIKKCNLFPGENILDINFVKNLQIQNIEFNENQSSKINIKEYTEWKIYSLQSSFISIFQSQNIYFNNTKMLNNQNQYAGTGAIMLQNCENILLENGIYENNYINYGHSAGLMIINSNLIVVQNSYFSKNHNNLYSGSLFFNNNVNIQLINNQIQDSSTDISGGAGVFFFCENLELIGNIFKKNYAYYYGGGINLLYVRNLKIENNIFQENVSENYGASLSLASSSQIYFKSNNITKNKAGLSGGCLHSTNTIYVYFEKNHFFENFSGNNGGVFTIQTGFYYDIIQNQFLYNIVNGGKGAAIAVFQGENISIQYSNFTENQGFENIVFLNNILGTQVVIKNCNFINNHVERYNGALQINGVNFITIQNSIFKQNYGGTIGGVIIYAQGVQFHSSNNTYSFNEVLHQGGAIHIYKVQNFSSINDKILNNQAGENCGGIYLKKIDYIQFTNTTISNNLAYYYGAGIFLEDVNVVNLQKVEIRNNTLKSNDVMNKNYQGGGLYASSGGGIYITNEKVDLHLNIQNVSFDSNQASSGTSILIYQSKDQNILIDKFQNVDIKNDVGDLGLIRYLGKQQDKIKALSFKNQDTVLQENLFLSIHKIAIMTGYITNEQITENYNYKLCSQGSILEKGGEQKCEKCHEHGQCNGGYKLNYPNEGYWRENNMSFDYIQCEQNYKKCLGNDTCAQGYKGVLCSICDYEQEYQIDLNKKCEKCPEMIWNIIVYQLWL</sequence>
<dbReference type="SMART" id="SM00710">
    <property type="entry name" value="PbH1"/>
    <property type="match status" value="15"/>
</dbReference>
<dbReference type="AlphaFoldDB" id="A0A0V0QF66"/>
<keyword evidence="3" id="KW-1185">Reference proteome</keyword>
<accession>A0A0V0QF66</accession>
<dbReference type="PANTHER" id="PTHR11319">
    <property type="entry name" value="G PROTEIN-COUPLED RECEPTOR-RELATED"/>
    <property type="match status" value="1"/>
</dbReference>
<dbReference type="InterPro" id="IPR039448">
    <property type="entry name" value="Beta_helix"/>
</dbReference>
<evidence type="ECO:0000313" key="3">
    <source>
        <dbReference type="Proteomes" id="UP000054937"/>
    </source>
</evidence>
<dbReference type="InterPro" id="IPR011050">
    <property type="entry name" value="Pectin_lyase_fold/virulence"/>
</dbReference>
<dbReference type="Proteomes" id="UP000054937">
    <property type="component" value="Unassembled WGS sequence"/>
</dbReference>
<name>A0A0V0QF66_PSEPJ</name>
<comment type="caution">
    <text evidence="2">The sequence shown here is derived from an EMBL/GenBank/DDBJ whole genome shotgun (WGS) entry which is preliminary data.</text>
</comment>
<feature type="domain" description="Right handed beta helix" evidence="1">
    <location>
        <begin position="312"/>
        <end position="469"/>
    </location>
</feature>
<dbReference type="Gene3D" id="2.160.20.10">
    <property type="entry name" value="Single-stranded right-handed beta-helix, Pectin lyase-like"/>
    <property type="match status" value="1"/>
</dbReference>
<gene>
    <name evidence="2" type="ORF">PPERSA_02006</name>
</gene>
<evidence type="ECO:0000313" key="2">
    <source>
        <dbReference type="EMBL" id="KRX00827.1"/>
    </source>
</evidence>
<dbReference type="InterPro" id="IPR012334">
    <property type="entry name" value="Pectin_lyas_fold"/>
</dbReference>
<feature type="domain" description="Right handed beta helix" evidence="1">
    <location>
        <begin position="599"/>
        <end position="725"/>
    </location>
</feature>
<dbReference type="GO" id="GO:0016829">
    <property type="term" value="F:lyase activity"/>
    <property type="evidence" value="ECO:0007669"/>
    <property type="project" value="UniProtKB-KW"/>
</dbReference>
<dbReference type="SUPFAM" id="SSF51126">
    <property type="entry name" value="Pectin lyase-like"/>
    <property type="match status" value="3"/>
</dbReference>
<evidence type="ECO:0000259" key="1">
    <source>
        <dbReference type="Pfam" id="PF13229"/>
    </source>
</evidence>
<protein>
    <submittedName>
        <fullName evidence="2">Pectin lyase fold/virulence factor</fullName>
    </submittedName>
</protein>
<dbReference type="InParanoid" id="A0A0V0QF66"/>
<dbReference type="InterPro" id="IPR006626">
    <property type="entry name" value="PbH1"/>
</dbReference>
<reference evidence="2 3" key="1">
    <citation type="journal article" date="2015" name="Sci. Rep.">
        <title>Genome of the facultative scuticociliatosis pathogen Pseudocohnilembus persalinus provides insight into its virulence through horizontal gene transfer.</title>
        <authorList>
            <person name="Xiong J."/>
            <person name="Wang G."/>
            <person name="Cheng J."/>
            <person name="Tian M."/>
            <person name="Pan X."/>
            <person name="Warren A."/>
            <person name="Jiang C."/>
            <person name="Yuan D."/>
            <person name="Miao W."/>
        </authorList>
    </citation>
    <scope>NUCLEOTIDE SEQUENCE [LARGE SCALE GENOMIC DNA]</scope>
    <source>
        <strain evidence="2">36N120E</strain>
    </source>
</reference>
<proteinExistence type="predicted"/>
<organism evidence="2 3">
    <name type="scientific">Pseudocohnilembus persalinus</name>
    <name type="common">Ciliate</name>
    <dbReference type="NCBI Taxonomy" id="266149"/>
    <lineage>
        <taxon>Eukaryota</taxon>
        <taxon>Sar</taxon>
        <taxon>Alveolata</taxon>
        <taxon>Ciliophora</taxon>
        <taxon>Intramacronucleata</taxon>
        <taxon>Oligohymenophorea</taxon>
        <taxon>Scuticociliatia</taxon>
        <taxon>Philasterida</taxon>
        <taxon>Pseudocohnilembidae</taxon>
        <taxon>Pseudocohnilembus</taxon>
    </lineage>
</organism>
<keyword evidence="2" id="KW-0456">Lyase</keyword>
<dbReference type="Pfam" id="PF13229">
    <property type="entry name" value="Beta_helix"/>
    <property type="match status" value="2"/>
</dbReference>